<evidence type="ECO:0000313" key="5">
    <source>
        <dbReference type="EMBL" id="MBD7966792.1"/>
    </source>
</evidence>
<dbReference type="PANTHER" id="PTHR30146">
    <property type="entry name" value="LACI-RELATED TRANSCRIPTIONAL REPRESSOR"/>
    <property type="match status" value="1"/>
</dbReference>
<keyword evidence="3" id="KW-0804">Transcription</keyword>
<name>A0ABR8STK2_9BACL</name>
<dbReference type="PANTHER" id="PTHR30146:SF109">
    <property type="entry name" value="HTH-TYPE TRANSCRIPTIONAL REGULATOR GALS"/>
    <property type="match status" value="1"/>
</dbReference>
<sequence>MAVTIKDIAKRANVATSTVSRVIQDSPKISEATKARVRKEMKALGYEPNFSAQSLANKKTQSIGIIMPDAEVAIFQNPFFLESIRGISELANEKNFTMAIVTARTDEELLDRVKMMTRANRVDGFIVLYSKSEDPVVDYFHNEKIPYTVIGKPQQYVNETTHVDNDNFQAGKDVTQYLIELGHEYIAYVGADVSRTVHKERVRGYREALQDSGLFADETYILDSSFTKADLDSLFKLPNRPTALIVGDDMHALPLQTMLSQLGFSLPEACSLVSFNNLRIAEMLNPPLTSVDIDIFTLGYQAAKSLIEKILDPKEMTKHIIVPHRIVERASSQRRTMEDTTVEGIS</sequence>
<dbReference type="EMBL" id="JACSQL010000001">
    <property type="protein sequence ID" value="MBD7966792.1"/>
    <property type="molecule type" value="Genomic_DNA"/>
</dbReference>
<dbReference type="CDD" id="cd01392">
    <property type="entry name" value="HTH_LacI"/>
    <property type="match status" value="1"/>
</dbReference>
<protein>
    <submittedName>
        <fullName evidence="5">LacI family DNA-binding transcriptional regulator</fullName>
    </submittedName>
</protein>
<dbReference type="Proteomes" id="UP000608071">
    <property type="component" value="Unassembled WGS sequence"/>
</dbReference>
<dbReference type="Pfam" id="PF13377">
    <property type="entry name" value="Peripla_BP_3"/>
    <property type="match status" value="1"/>
</dbReference>
<dbReference type="InterPro" id="IPR028082">
    <property type="entry name" value="Peripla_BP_I"/>
</dbReference>
<keyword evidence="1" id="KW-0805">Transcription regulation</keyword>
<gene>
    <name evidence="5" type="ORF">H9647_01825</name>
</gene>
<dbReference type="SUPFAM" id="SSF47413">
    <property type="entry name" value="lambda repressor-like DNA-binding domains"/>
    <property type="match status" value="1"/>
</dbReference>
<dbReference type="InterPro" id="IPR000843">
    <property type="entry name" value="HTH_LacI"/>
</dbReference>
<dbReference type="SMART" id="SM00354">
    <property type="entry name" value="HTH_LACI"/>
    <property type="match status" value="1"/>
</dbReference>
<dbReference type="CDD" id="cd06294">
    <property type="entry name" value="PBP1_MalR-like"/>
    <property type="match status" value="1"/>
</dbReference>
<dbReference type="PROSITE" id="PS50932">
    <property type="entry name" value="HTH_LACI_2"/>
    <property type="match status" value="1"/>
</dbReference>
<keyword evidence="2 5" id="KW-0238">DNA-binding</keyword>
<evidence type="ECO:0000259" key="4">
    <source>
        <dbReference type="PROSITE" id="PS50932"/>
    </source>
</evidence>
<evidence type="ECO:0000256" key="2">
    <source>
        <dbReference type="ARBA" id="ARBA00023125"/>
    </source>
</evidence>
<dbReference type="SUPFAM" id="SSF53822">
    <property type="entry name" value="Periplasmic binding protein-like I"/>
    <property type="match status" value="1"/>
</dbReference>
<proteinExistence type="predicted"/>
<feature type="domain" description="HTH lacI-type" evidence="4">
    <location>
        <begin position="3"/>
        <end position="57"/>
    </location>
</feature>
<dbReference type="InterPro" id="IPR010982">
    <property type="entry name" value="Lambda_DNA-bd_dom_sf"/>
</dbReference>
<dbReference type="RefSeq" id="WP_191797644.1">
    <property type="nucleotide sequence ID" value="NZ_JACSQL010000001.1"/>
</dbReference>
<evidence type="ECO:0000256" key="1">
    <source>
        <dbReference type="ARBA" id="ARBA00023015"/>
    </source>
</evidence>
<keyword evidence="6" id="KW-1185">Reference proteome</keyword>
<dbReference type="Gene3D" id="3.40.50.2300">
    <property type="match status" value="2"/>
</dbReference>
<accession>A0ABR8STK2</accession>
<reference evidence="5 6" key="1">
    <citation type="submission" date="2020-08" db="EMBL/GenBank/DDBJ databases">
        <title>A Genomic Blueprint of the Chicken Gut Microbiome.</title>
        <authorList>
            <person name="Gilroy R."/>
            <person name="Ravi A."/>
            <person name="Getino M."/>
            <person name="Pursley I."/>
            <person name="Horton D.L."/>
            <person name="Alikhan N.-F."/>
            <person name="Baker D."/>
            <person name="Gharbi K."/>
            <person name="Hall N."/>
            <person name="Watson M."/>
            <person name="Adriaenssens E.M."/>
            <person name="Foster-Nyarko E."/>
            <person name="Jarju S."/>
            <person name="Secka A."/>
            <person name="Antonio M."/>
            <person name="Oren A."/>
            <person name="Chaudhuri R."/>
            <person name="La Ragione R.M."/>
            <person name="Hildebrand F."/>
            <person name="Pallen M.J."/>
        </authorList>
    </citation>
    <scope>NUCLEOTIDE SEQUENCE [LARGE SCALE GENOMIC DNA]</scope>
    <source>
        <strain evidence="5 6">Sa2BVA9</strain>
    </source>
</reference>
<dbReference type="Gene3D" id="1.10.260.40">
    <property type="entry name" value="lambda repressor-like DNA-binding domains"/>
    <property type="match status" value="1"/>
</dbReference>
<evidence type="ECO:0000313" key="6">
    <source>
        <dbReference type="Proteomes" id="UP000608071"/>
    </source>
</evidence>
<evidence type="ECO:0000256" key="3">
    <source>
        <dbReference type="ARBA" id="ARBA00023163"/>
    </source>
</evidence>
<dbReference type="Pfam" id="PF00356">
    <property type="entry name" value="LacI"/>
    <property type="match status" value="1"/>
</dbReference>
<dbReference type="GO" id="GO:0003677">
    <property type="term" value="F:DNA binding"/>
    <property type="evidence" value="ECO:0007669"/>
    <property type="project" value="UniProtKB-KW"/>
</dbReference>
<comment type="caution">
    <text evidence="5">The sequence shown here is derived from an EMBL/GenBank/DDBJ whole genome shotgun (WGS) entry which is preliminary data.</text>
</comment>
<organism evidence="5 6">
    <name type="scientific">Paenibacillus gallinarum</name>
    <dbReference type="NCBI Taxonomy" id="2762232"/>
    <lineage>
        <taxon>Bacteria</taxon>
        <taxon>Bacillati</taxon>
        <taxon>Bacillota</taxon>
        <taxon>Bacilli</taxon>
        <taxon>Bacillales</taxon>
        <taxon>Paenibacillaceae</taxon>
        <taxon>Paenibacillus</taxon>
    </lineage>
</organism>
<dbReference type="InterPro" id="IPR046335">
    <property type="entry name" value="LacI/GalR-like_sensor"/>
</dbReference>